<dbReference type="Proteomes" id="UP001140502">
    <property type="component" value="Unassembled WGS sequence"/>
</dbReference>
<protein>
    <submittedName>
        <fullName evidence="1">Uncharacterized protein</fullName>
    </submittedName>
</protein>
<keyword evidence="2" id="KW-1185">Reference proteome</keyword>
<evidence type="ECO:0000313" key="1">
    <source>
        <dbReference type="EMBL" id="KAJ4324680.1"/>
    </source>
</evidence>
<evidence type="ECO:0000313" key="2">
    <source>
        <dbReference type="Proteomes" id="UP001140502"/>
    </source>
</evidence>
<proteinExistence type="predicted"/>
<sequence>MRLMCNFNTQQYVCTSALSSNLADWGDWGKLYQELLVQRRIWDFRDLFTAASAAFGLDSAQEQFLKGRKLTAALDQDWCQSARVRLDPFFNS</sequence>
<dbReference type="OrthoDB" id="4838614at2759"/>
<dbReference type="EMBL" id="JAPEUR010000057">
    <property type="protein sequence ID" value="KAJ4324680.1"/>
    <property type="molecule type" value="Genomic_DNA"/>
</dbReference>
<organism evidence="1 2">
    <name type="scientific">Fusarium piperis</name>
    <dbReference type="NCBI Taxonomy" id="1435070"/>
    <lineage>
        <taxon>Eukaryota</taxon>
        <taxon>Fungi</taxon>
        <taxon>Dikarya</taxon>
        <taxon>Ascomycota</taxon>
        <taxon>Pezizomycotina</taxon>
        <taxon>Sordariomycetes</taxon>
        <taxon>Hypocreomycetidae</taxon>
        <taxon>Hypocreales</taxon>
        <taxon>Nectriaceae</taxon>
        <taxon>Fusarium</taxon>
        <taxon>Fusarium solani species complex</taxon>
    </lineage>
</organism>
<accession>A0A9W8WGR1</accession>
<name>A0A9W8WGR1_9HYPO</name>
<dbReference type="AlphaFoldDB" id="A0A9W8WGR1"/>
<comment type="caution">
    <text evidence="1">The sequence shown here is derived from an EMBL/GenBank/DDBJ whole genome shotgun (WGS) entry which is preliminary data.</text>
</comment>
<gene>
    <name evidence="1" type="ORF">N0V84_003805</name>
</gene>
<reference evidence="1" key="1">
    <citation type="submission" date="2022-10" db="EMBL/GenBank/DDBJ databases">
        <title>Tapping the CABI collections for fungal endophytes: first genome assemblies for Collariella, Neodidymelliopsis, Ascochyta clinopodiicola, Didymella pomorum, Didymosphaeria variabile, Neocosmospora piperis and Neocucurbitaria cava.</title>
        <authorList>
            <person name="Hill R."/>
        </authorList>
    </citation>
    <scope>NUCLEOTIDE SEQUENCE</scope>
    <source>
        <strain evidence="1">IMI 366586</strain>
    </source>
</reference>